<dbReference type="AlphaFoldDB" id="A0AAD7BC55"/>
<accession>A0AAD7BC55</accession>
<organism evidence="4 5">
    <name type="scientific">Roridomyces roridus</name>
    <dbReference type="NCBI Taxonomy" id="1738132"/>
    <lineage>
        <taxon>Eukaryota</taxon>
        <taxon>Fungi</taxon>
        <taxon>Dikarya</taxon>
        <taxon>Basidiomycota</taxon>
        <taxon>Agaricomycotina</taxon>
        <taxon>Agaricomycetes</taxon>
        <taxon>Agaricomycetidae</taxon>
        <taxon>Agaricales</taxon>
        <taxon>Marasmiineae</taxon>
        <taxon>Mycenaceae</taxon>
        <taxon>Roridomyces</taxon>
    </lineage>
</organism>
<keyword evidence="5" id="KW-1185">Reference proteome</keyword>
<evidence type="ECO:0008006" key="6">
    <source>
        <dbReference type="Google" id="ProtNLM"/>
    </source>
</evidence>
<feature type="compositionally biased region" description="Low complexity" evidence="1">
    <location>
        <begin position="114"/>
        <end position="127"/>
    </location>
</feature>
<feature type="transmembrane region" description="Helical" evidence="2">
    <location>
        <begin position="225"/>
        <end position="248"/>
    </location>
</feature>
<feature type="signal peptide" evidence="3">
    <location>
        <begin position="1"/>
        <end position="18"/>
    </location>
</feature>
<keyword evidence="2" id="KW-0472">Membrane</keyword>
<protein>
    <recommendedName>
        <fullName evidence="6">Mid2 domain-containing protein</fullName>
    </recommendedName>
</protein>
<comment type="caution">
    <text evidence="4">The sequence shown here is derived from an EMBL/GenBank/DDBJ whole genome shotgun (WGS) entry which is preliminary data.</text>
</comment>
<name>A0AAD7BC55_9AGAR</name>
<dbReference type="Proteomes" id="UP001221142">
    <property type="component" value="Unassembled WGS sequence"/>
</dbReference>
<feature type="chain" id="PRO_5042077704" description="Mid2 domain-containing protein" evidence="3">
    <location>
        <begin position="19"/>
        <end position="356"/>
    </location>
</feature>
<evidence type="ECO:0000256" key="3">
    <source>
        <dbReference type="SAM" id="SignalP"/>
    </source>
</evidence>
<gene>
    <name evidence="4" type="ORF">FB45DRAFT_1007724</name>
</gene>
<evidence type="ECO:0000313" key="5">
    <source>
        <dbReference type="Proteomes" id="UP001221142"/>
    </source>
</evidence>
<feature type="compositionally biased region" description="Basic and acidic residues" evidence="1">
    <location>
        <begin position="315"/>
        <end position="333"/>
    </location>
</feature>
<feature type="region of interest" description="Disordered" evidence="1">
    <location>
        <begin position="309"/>
        <end position="356"/>
    </location>
</feature>
<keyword evidence="3" id="KW-0732">Signal</keyword>
<keyword evidence="2" id="KW-1133">Transmembrane helix</keyword>
<feature type="region of interest" description="Disordered" evidence="1">
    <location>
        <begin position="114"/>
        <end position="222"/>
    </location>
</feature>
<evidence type="ECO:0000256" key="2">
    <source>
        <dbReference type="SAM" id="Phobius"/>
    </source>
</evidence>
<reference evidence="4" key="1">
    <citation type="submission" date="2023-03" db="EMBL/GenBank/DDBJ databases">
        <title>Massive genome expansion in bonnet fungi (Mycena s.s.) driven by repeated elements and novel gene families across ecological guilds.</title>
        <authorList>
            <consortium name="Lawrence Berkeley National Laboratory"/>
            <person name="Harder C.B."/>
            <person name="Miyauchi S."/>
            <person name="Viragh M."/>
            <person name="Kuo A."/>
            <person name="Thoen E."/>
            <person name="Andreopoulos B."/>
            <person name="Lu D."/>
            <person name="Skrede I."/>
            <person name="Drula E."/>
            <person name="Henrissat B."/>
            <person name="Morin E."/>
            <person name="Kohler A."/>
            <person name="Barry K."/>
            <person name="LaButti K."/>
            <person name="Morin E."/>
            <person name="Salamov A."/>
            <person name="Lipzen A."/>
            <person name="Mereny Z."/>
            <person name="Hegedus B."/>
            <person name="Baldrian P."/>
            <person name="Stursova M."/>
            <person name="Weitz H."/>
            <person name="Taylor A."/>
            <person name="Grigoriev I.V."/>
            <person name="Nagy L.G."/>
            <person name="Martin F."/>
            <person name="Kauserud H."/>
        </authorList>
    </citation>
    <scope>NUCLEOTIDE SEQUENCE</scope>
    <source>
        <strain evidence="4">9284</strain>
    </source>
</reference>
<feature type="compositionally biased region" description="Low complexity" evidence="1">
    <location>
        <begin position="198"/>
        <end position="212"/>
    </location>
</feature>
<feature type="compositionally biased region" description="Low complexity" evidence="1">
    <location>
        <begin position="335"/>
        <end position="350"/>
    </location>
</feature>
<sequence length="356" mass="37480">MLIWLFLSLLYLDSFSNALVISVPPGPLLRDQTIPVTWSANANDPLSFTLALICEGQITLNDAVQRSSASETTGQVAYLLYCLGDHFVEAVTDSDSSPFAQSAHFPVFVTMPSTSTSPLTSSTTTAQQPPPQPPSSTSKSQIQKPSASLSSSTEASHPNTGPSSTSGSSLATSPSPSAPNSPSPAATSLLDQSNSVGATALPAAASPTTLTDDSTKGASGSRRNLAVVTVSSVLGAVVLLVILGVILWRVRQKRRTKGDAEFVSGGAQGLKYAGSGTVAPFYDERSSQPPLTPQRLGVRNPNLQPFEYGSSEALLMRETHHPSKSVDDRDERPPSYSREVSQSSQRSSVQCPPYNI</sequence>
<evidence type="ECO:0000313" key="4">
    <source>
        <dbReference type="EMBL" id="KAJ7617075.1"/>
    </source>
</evidence>
<dbReference type="EMBL" id="JARKIF010000021">
    <property type="protein sequence ID" value="KAJ7617075.1"/>
    <property type="molecule type" value="Genomic_DNA"/>
</dbReference>
<proteinExistence type="predicted"/>
<feature type="compositionally biased region" description="Low complexity" evidence="1">
    <location>
        <begin position="135"/>
        <end position="175"/>
    </location>
</feature>
<evidence type="ECO:0000256" key="1">
    <source>
        <dbReference type="SAM" id="MobiDB-lite"/>
    </source>
</evidence>
<keyword evidence="2" id="KW-0812">Transmembrane</keyword>